<comment type="caution">
    <text evidence="1">The sequence shown here is derived from an EMBL/GenBank/DDBJ whole genome shotgun (WGS) entry which is preliminary data.</text>
</comment>
<feature type="non-terminal residue" evidence="1">
    <location>
        <position position="90"/>
    </location>
</feature>
<dbReference type="Proteomes" id="UP001054945">
    <property type="component" value="Unassembled WGS sequence"/>
</dbReference>
<reference evidence="1 2" key="1">
    <citation type="submission" date="2021-06" db="EMBL/GenBank/DDBJ databases">
        <title>Caerostris extrusa draft genome.</title>
        <authorList>
            <person name="Kono N."/>
            <person name="Arakawa K."/>
        </authorList>
    </citation>
    <scope>NUCLEOTIDE SEQUENCE [LARGE SCALE GENOMIC DNA]</scope>
</reference>
<organism evidence="1 2">
    <name type="scientific">Caerostris extrusa</name>
    <name type="common">Bark spider</name>
    <name type="synonym">Caerostris bankana</name>
    <dbReference type="NCBI Taxonomy" id="172846"/>
    <lineage>
        <taxon>Eukaryota</taxon>
        <taxon>Metazoa</taxon>
        <taxon>Ecdysozoa</taxon>
        <taxon>Arthropoda</taxon>
        <taxon>Chelicerata</taxon>
        <taxon>Arachnida</taxon>
        <taxon>Araneae</taxon>
        <taxon>Araneomorphae</taxon>
        <taxon>Entelegynae</taxon>
        <taxon>Araneoidea</taxon>
        <taxon>Araneidae</taxon>
        <taxon>Caerostris</taxon>
    </lineage>
</organism>
<proteinExistence type="predicted"/>
<accession>A0AAV4N6U4</accession>
<evidence type="ECO:0000313" key="2">
    <source>
        <dbReference type="Proteomes" id="UP001054945"/>
    </source>
</evidence>
<dbReference type="AlphaFoldDB" id="A0AAV4N6U4"/>
<protein>
    <submittedName>
        <fullName evidence="1">Uncharacterized protein</fullName>
    </submittedName>
</protein>
<name>A0AAV4N6U4_CAEEX</name>
<evidence type="ECO:0000313" key="1">
    <source>
        <dbReference type="EMBL" id="GIX79683.1"/>
    </source>
</evidence>
<keyword evidence="2" id="KW-1185">Reference proteome</keyword>
<sequence length="90" mass="9868">MKSPSPIIAHENRQASVLAIETTPPLLIRPVWLMNGALMAPNHPSGSCNVRAMGYSDRTLFISQIGLGNGAKHLSSRFDAFVLCHSRQQR</sequence>
<dbReference type="EMBL" id="BPLR01020522">
    <property type="protein sequence ID" value="GIX79683.1"/>
    <property type="molecule type" value="Genomic_DNA"/>
</dbReference>
<gene>
    <name evidence="1" type="ORF">CEXT_715761</name>
</gene>